<protein>
    <submittedName>
        <fullName evidence="1">Uncharacterized protein</fullName>
    </submittedName>
</protein>
<accession>A0ACC4B5I9</accession>
<sequence>MPITLIQPTHAPINVDLTVEGTPDNRSLSLMDRDKLFALKERLRAVEGNDWFDLCEQLKIYFELVHGLDSVRIRSWRDLLEVFLKQYKFNLEITLDRTSLMSMEKRRQESVRAYAAEIIEQGIKAGRIVEPLQMKGFIGRKMEGHINNFEGGSKGKIYKPELTCEYHAGIPGHDLETCYAFKKRLLELIKIGWVSSEDTPNINSNPLPSHDASNSG</sequence>
<dbReference type="EMBL" id="RCHU02000014">
    <property type="protein sequence ID" value="KAL3573213.1"/>
    <property type="molecule type" value="Genomic_DNA"/>
</dbReference>
<proteinExistence type="predicted"/>
<organism evidence="1 2">
    <name type="scientific">Populus alba</name>
    <name type="common">White poplar</name>
    <dbReference type="NCBI Taxonomy" id="43335"/>
    <lineage>
        <taxon>Eukaryota</taxon>
        <taxon>Viridiplantae</taxon>
        <taxon>Streptophyta</taxon>
        <taxon>Embryophyta</taxon>
        <taxon>Tracheophyta</taxon>
        <taxon>Spermatophyta</taxon>
        <taxon>Magnoliopsida</taxon>
        <taxon>eudicotyledons</taxon>
        <taxon>Gunneridae</taxon>
        <taxon>Pentapetalae</taxon>
        <taxon>rosids</taxon>
        <taxon>fabids</taxon>
        <taxon>Malpighiales</taxon>
        <taxon>Salicaceae</taxon>
        <taxon>Saliceae</taxon>
        <taxon>Populus</taxon>
    </lineage>
</organism>
<comment type="caution">
    <text evidence="1">The sequence shown here is derived from an EMBL/GenBank/DDBJ whole genome shotgun (WGS) entry which is preliminary data.</text>
</comment>
<keyword evidence="2" id="KW-1185">Reference proteome</keyword>
<dbReference type="Proteomes" id="UP000309997">
    <property type="component" value="Unassembled WGS sequence"/>
</dbReference>
<name>A0ACC4B5I9_POPAL</name>
<reference evidence="1 2" key="1">
    <citation type="journal article" date="2024" name="Plant Biotechnol. J.">
        <title>Genome and CRISPR/Cas9 system of a widespread forest tree (Populus alba) in the world.</title>
        <authorList>
            <person name="Liu Y.J."/>
            <person name="Jiang P.F."/>
            <person name="Han X.M."/>
            <person name="Li X.Y."/>
            <person name="Wang H.M."/>
            <person name="Wang Y.J."/>
            <person name="Wang X.X."/>
            <person name="Zeng Q.Y."/>
        </authorList>
    </citation>
    <scope>NUCLEOTIDE SEQUENCE [LARGE SCALE GENOMIC DNA]</scope>
    <source>
        <strain evidence="2">cv. PAL-ZL1</strain>
    </source>
</reference>
<gene>
    <name evidence="1" type="ORF">D5086_027117</name>
</gene>
<evidence type="ECO:0000313" key="2">
    <source>
        <dbReference type="Proteomes" id="UP000309997"/>
    </source>
</evidence>
<evidence type="ECO:0000313" key="1">
    <source>
        <dbReference type="EMBL" id="KAL3573213.1"/>
    </source>
</evidence>